<dbReference type="InterPro" id="IPR009000">
    <property type="entry name" value="Transl_B-barrel_sf"/>
</dbReference>
<dbReference type="CDD" id="cd03705">
    <property type="entry name" value="EF1_alpha_III"/>
    <property type="match status" value="1"/>
</dbReference>
<comment type="catalytic activity">
    <reaction evidence="8">
        <text>GTP + H2O = GDP + phosphate + H(+)</text>
        <dbReference type="Rhea" id="RHEA:19669"/>
        <dbReference type="ChEBI" id="CHEBI:15377"/>
        <dbReference type="ChEBI" id="CHEBI:15378"/>
        <dbReference type="ChEBI" id="CHEBI:37565"/>
        <dbReference type="ChEBI" id="CHEBI:43474"/>
        <dbReference type="ChEBI" id="CHEBI:58189"/>
    </reaction>
    <physiologicalReaction direction="left-to-right" evidence="8">
        <dbReference type="Rhea" id="RHEA:19670"/>
    </physiologicalReaction>
</comment>
<dbReference type="EMBL" id="JAAKFY010000024">
    <property type="protein sequence ID" value="KAF3836328.1"/>
    <property type="molecule type" value="Genomic_DNA"/>
</dbReference>
<dbReference type="GO" id="GO:0003746">
    <property type="term" value="F:translation elongation factor activity"/>
    <property type="evidence" value="ECO:0007669"/>
    <property type="project" value="UniProtKB-KW"/>
</dbReference>
<dbReference type="InterPro" id="IPR031157">
    <property type="entry name" value="G_TR_CS"/>
</dbReference>
<evidence type="ECO:0000256" key="5">
    <source>
        <dbReference type="ARBA" id="ARBA00022768"/>
    </source>
</evidence>
<evidence type="ECO:0000256" key="9">
    <source>
        <dbReference type="ARBA" id="ARBA00054168"/>
    </source>
</evidence>
<comment type="similarity">
    <text evidence="2">Belongs to the TRAFAC class translation factor GTPase superfamily. Classic translation factor GTPase family. EF-Tu/EF-1A subfamily.</text>
</comment>
<proteinExistence type="inferred from homology"/>
<dbReference type="Gene3D" id="3.40.50.300">
    <property type="entry name" value="P-loop containing nucleotide triphosphate hydrolases"/>
    <property type="match status" value="1"/>
</dbReference>
<keyword evidence="3" id="KW-0963">Cytoplasm</keyword>
<evidence type="ECO:0000256" key="6">
    <source>
        <dbReference type="ARBA" id="ARBA00022917"/>
    </source>
</evidence>
<keyword evidence="5" id="KW-0251">Elongation factor</keyword>
<dbReference type="Pfam" id="PF03144">
    <property type="entry name" value="GTP_EFTU_D2"/>
    <property type="match status" value="1"/>
</dbReference>
<dbReference type="Proteomes" id="UP000518266">
    <property type="component" value="Unassembled WGS sequence"/>
</dbReference>
<dbReference type="PROSITE" id="PS51722">
    <property type="entry name" value="G_TR_2"/>
    <property type="match status" value="1"/>
</dbReference>
<dbReference type="NCBIfam" id="NF008969">
    <property type="entry name" value="PRK12317.1"/>
    <property type="match status" value="1"/>
</dbReference>
<dbReference type="InterPro" id="IPR004161">
    <property type="entry name" value="EFTu-like_2"/>
</dbReference>
<evidence type="ECO:0000256" key="2">
    <source>
        <dbReference type="ARBA" id="ARBA00007249"/>
    </source>
</evidence>
<evidence type="ECO:0000256" key="3">
    <source>
        <dbReference type="ARBA" id="ARBA00022490"/>
    </source>
</evidence>
<protein>
    <recommendedName>
        <fullName evidence="10">Tr-type G domain-containing protein</fullName>
    </recommendedName>
</protein>
<reference evidence="11 12" key="1">
    <citation type="submission" date="2020-03" db="EMBL/GenBank/DDBJ databases">
        <title>Dissostichus mawsoni Genome sequencing and assembly.</title>
        <authorList>
            <person name="Park H."/>
        </authorList>
    </citation>
    <scope>NUCLEOTIDE SEQUENCE [LARGE SCALE GENOMIC DNA]</scope>
    <source>
        <strain evidence="11">DM0001</strain>
        <tissue evidence="11">Muscle</tissue>
    </source>
</reference>
<dbReference type="NCBIfam" id="TIGR00483">
    <property type="entry name" value="EF-1_alpha"/>
    <property type="match status" value="1"/>
</dbReference>
<dbReference type="SUPFAM" id="SSF50465">
    <property type="entry name" value="EF-Tu/eEF-1alpha/eIF2-gamma C-terminal domain"/>
    <property type="match status" value="1"/>
</dbReference>
<feature type="domain" description="Tr-type G" evidence="10">
    <location>
        <begin position="5"/>
        <end position="241"/>
    </location>
</feature>
<dbReference type="SUPFAM" id="SSF50447">
    <property type="entry name" value="Translation proteins"/>
    <property type="match status" value="1"/>
</dbReference>
<accession>A0A7J5XJG3</accession>
<organism evidence="11 12">
    <name type="scientific">Dissostichus mawsoni</name>
    <name type="common">Antarctic cod</name>
    <dbReference type="NCBI Taxonomy" id="36200"/>
    <lineage>
        <taxon>Eukaryota</taxon>
        <taxon>Metazoa</taxon>
        <taxon>Chordata</taxon>
        <taxon>Craniata</taxon>
        <taxon>Vertebrata</taxon>
        <taxon>Euteleostomi</taxon>
        <taxon>Actinopterygii</taxon>
        <taxon>Neopterygii</taxon>
        <taxon>Teleostei</taxon>
        <taxon>Neoteleostei</taxon>
        <taxon>Acanthomorphata</taxon>
        <taxon>Eupercaria</taxon>
        <taxon>Perciformes</taxon>
        <taxon>Notothenioidei</taxon>
        <taxon>Nototheniidae</taxon>
        <taxon>Dissostichus</taxon>
    </lineage>
</organism>
<gene>
    <name evidence="11" type="ORF">F7725_028886</name>
</gene>
<dbReference type="CDD" id="cd01883">
    <property type="entry name" value="EF1_alpha"/>
    <property type="match status" value="1"/>
</dbReference>
<evidence type="ECO:0000259" key="10">
    <source>
        <dbReference type="PROSITE" id="PS51722"/>
    </source>
</evidence>
<dbReference type="PRINTS" id="PR00315">
    <property type="entry name" value="ELONGATNFCT"/>
</dbReference>
<keyword evidence="7" id="KW-0342">GTP-binding</keyword>
<dbReference type="PROSITE" id="PS00301">
    <property type="entry name" value="G_TR_1"/>
    <property type="match status" value="1"/>
</dbReference>
<evidence type="ECO:0000256" key="8">
    <source>
        <dbReference type="ARBA" id="ARBA00049117"/>
    </source>
</evidence>
<evidence type="ECO:0000256" key="1">
    <source>
        <dbReference type="ARBA" id="ARBA00004496"/>
    </source>
</evidence>
<dbReference type="GO" id="GO:0003924">
    <property type="term" value="F:GTPase activity"/>
    <property type="evidence" value="ECO:0007669"/>
    <property type="project" value="InterPro"/>
</dbReference>
<dbReference type="FunFam" id="3.40.50.300:FF:000090">
    <property type="entry name" value="Elongation factor 1-alpha"/>
    <property type="match status" value="1"/>
</dbReference>
<dbReference type="AlphaFoldDB" id="A0A7J5XJG3"/>
<dbReference type="InterPro" id="IPR050100">
    <property type="entry name" value="TRAFAC_GTPase_members"/>
</dbReference>
<dbReference type="Gene3D" id="2.40.30.10">
    <property type="entry name" value="Translation factors"/>
    <property type="match status" value="2"/>
</dbReference>
<dbReference type="GO" id="GO:0005525">
    <property type="term" value="F:GTP binding"/>
    <property type="evidence" value="ECO:0007669"/>
    <property type="project" value="UniProtKB-KW"/>
</dbReference>
<keyword evidence="4" id="KW-0547">Nucleotide-binding</keyword>
<dbReference type="InterPro" id="IPR027417">
    <property type="entry name" value="P-loop_NTPase"/>
</dbReference>
<comment type="subcellular location">
    <subcellularLocation>
        <location evidence="1">Cytoplasm</location>
    </subcellularLocation>
</comment>
<dbReference type="InterPro" id="IPR054696">
    <property type="entry name" value="GTP-eEF1A_C"/>
</dbReference>
<dbReference type="FunFam" id="2.40.30.10:FF:000003">
    <property type="entry name" value="Elongation factor 1-alpha"/>
    <property type="match status" value="1"/>
</dbReference>
<name>A0A7J5XJG3_DISMA</name>
<dbReference type="Pfam" id="PF22594">
    <property type="entry name" value="GTP-eEF1A_C"/>
    <property type="match status" value="1"/>
</dbReference>
<dbReference type="InterPro" id="IPR000795">
    <property type="entry name" value="T_Tr_GTP-bd_dom"/>
</dbReference>
<dbReference type="GO" id="GO:0005737">
    <property type="term" value="C:cytoplasm"/>
    <property type="evidence" value="ECO:0007669"/>
    <property type="project" value="UniProtKB-SubCell"/>
</dbReference>
<keyword evidence="12" id="KW-1185">Reference proteome</keyword>
<evidence type="ECO:0000313" key="11">
    <source>
        <dbReference type="EMBL" id="KAF3836328.1"/>
    </source>
</evidence>
<dbReference type="Pfam" id="PF00009">
    <property type="entry name" value="GTP_EFTU"/>
    <property type="match status" value="1"/>
</dbReference>
<dbReference type="FunFam" id="2.40.30.10:FF:000005">
    <property type="entry name" value="Elongation factor 1-alpha"/>
    <property type="match status" value="1"/>
</dbReference>
<comment type="caution">
    <text evidence="11">The sequence shown here is derived from an EMBL/GenBank/DDBJ whole genome shotgun (WGS) entry which is preliminary data.</text>
</comment>
<dbReference type="InterPro" id="IPR009001">
    <property type="entry name" value="Transl_elong_EF1A/Init_IF2_C"/>
</dbReference>
<dbReference type="SUPFAM" id="SSF52540">
    <property type="entry name" value="P-loop containing nucleoside triphosphate hydrolases"/>
    <property type="match status" value="1"/>
</dbReference>
<evidence type="ECO:0000256" key="7">
    <source>
        <dbReference type="ARBA" id="ARBA00023134"/>
    </source>
</evidence>
<sequence length="537" mass="58224">MVKEKTHVNVVIIGHVDSGKSTTTGHLVYKCGGVDQRRLEKFEKAAAEMGKSSFKFAWVLDKLKAERERGMTIDISLLKFNTQRYSMTIIDAPGHRDFIKNMITGTSQVSRCCPPGVSAAKGEYEAGVSRSGQTREHALLAYTLGVKQIIVCVNKMDLTEPPFSQKRFEEVVRGVTGFLKKIGYETGTVPFVPISGWTGENMITATQKMPWFQGWKSRRREGNAIGRTLLEVLDSIQPPVRTINKPLRLPLQDVYKIGGVGTVPVGKIETGVLKPGMTLMFSPAKITAEVKSIEMHHQGMEQGLPGHNVGFNIKNVAVKNLRRGDVAGNAQQDPPTDVSSFEAQVIILNHPGKVKAGYSPVLDCHTAHVTCRFAELKEKIDRRTGNKVEDDPQLLISGDAATVKMIPIKPMCVESFFSYPSLGRFAARDLKQTVAVGVIKSVRVSVRLPGGGLGGPGFGGDVGELRLRRQVFELGFGGEVSQLSGGVPGRGGEIGGGAVHLVGEGAVGQALLLVPLADEARQGQLVVGERLEEWQKL</sequence>
<dbReference type="InterPro" id="IPR004539">
    <property type="entry name" value="Transl_elong_EF1A_euk/arc"/>
</dbReference>
<evidence type="ECO:0000313" key="12">
    <source>
        <dbReference type="Proteomes" id="UP000518266"/>
    </source>
</evidence>
<dbReference type="PANTHER" id="PTHR23115">
    <property type="entry name" value="TRANSLATION FACTOR"/>
    <property type="match status" value="1"/>
</dbReference>
<comment type="function">
    <text evidence="9">Translation elongation factor that catalyzes the GTP-dependent binding of aminoacyl-tRNA (aa-tRNA) to the A-site of ribosomes during the elongation phase of protein synthesis. Base pairing between the mRNA codon and the aa-tRNA anticodon promotes GTP hydrolysis, releasing the aa-tRNA from EEF1A1 and allowing its accommodation into the ribosome. The growing protein chain is subsequently transferred from the P-site peptidyl tRNA to the A-site aa-tRNA, extending it by one amino acid through ribosome-catalyzed peptide bond formation.</text>
</comment>
<dbReference type="OrthoDB" id="342024at2759"/>
<keyword evidence="6" id="KW-0648">Protein biosynthesis</keyword>
<dbReference type="CDD" id="cd03693">
    <property type="entry name" value="EF1_alpha_II"/>
    <property type="match status" value="1"/>
</dbReference>
<evidence type="ECO:0000256" key="4">
    <source>
        <dbReference type="ARBA" id="ARBA00022741"/>
    </source>
</evidence>